<feature type="transmembrane region" description="Helical" evidence="9">
    <location>
        <begin position="287"/>
        <end position="306"/>
    </location>
</feature>
<keyword evidence="5 9" id="KW-0812">Transmembrane</keyword>
<dbReference type="RefSeq" id="WP_123221490.1">
    <property type="nucleotide sequence ID" value="NZ_RJSF01000007.1"/>
</dbReference>
<accession>A0A3N0GVY5</accession>
<protein>
    <submittedName>
        <fullName evidence="11">Sodium:proton antiporter</fullName>
    </submittedName>
</protein>
<feature type="transmembrane region" description="Helical" evidence="9">
    <location>
        <begin position="89"/>
        <end position="108"/>
    </location>
</feature>
<feature type="transmembrane region" description="Helical" evidence="9">
    <location>
        <begin position="357"/>
        <end position="379"/>
    </location>
</feature>
<keyword evidence="2" id="KW-0813">Transport</keyword>
<proteinExistence type="predicted"/>
<dbReference type="Proteomes" id="UP000279994">
    <property type="component" value="Unassembled WGS sequence"/>
</dbReference>
<evidence type="ECO:0000256" key="2">
    <source>
        <dbReference type="ARBA" id="ARBA00022448"/>
    </source>
</evidence>
<dbReference type="OrthoDB" id="4174405at2"/>
<evidence type="ECO:0000256" key="3">
    <source>
        <dbReference type="ARBA" id="ARBA00022449"/>
    </source>
</evidence>
<dbReference type="Pfam" id="PF00999">
    <property type="entry name" value="Na_H_Exchanger"/>
    <property type="match status" value="1"/>
</dbReference>
<evidence type="ECO:0000256" key="1">
    <source>
        <dbReference type="ARBA" id="ARBA00004651"/>
    </source>
</evidence>
<keyword evidence="6 9" id="KW-1133">Transmembrane helix</keyword>
<name>A0A3N0GVY5_9ACTN</name>
<dbReference type="GO" id="GO:0005886">
    <property type="term" value="C:plasma membrane"/>
    <property type="evidence" value="ECO:0007669"/>
    <property type="project" value="UniProtKB-SubCell"/>
</dbReference>
<keyword evidence="3" id="KW-0050">Antiport</keyword>
<feature type="domain" description="Cation/H+ exchanger transmembrane" evidence="10">
    <location>
        <begin position="14"/>
        <end position="370"/>
    </location>
</feature>
<feature type="transmembrane region" description="Helical" evidence="9">
    <location>
        <begin position="219"/>
        <end position="237"/>
    </location>
</feature>
<feature type="transmembrane region" description="Helical" evidence="9">
    <location>
        <begin position="187"/>
        <end position="207"/>
    </location>
</feature>
<keyword evidence="12" id="KW-1185">Reference proteome</keyword>
<reference evidence="11 12" key="1">
    <citation type="submission" date="2018-11" db="EMBL/GenBank/DDBJ databases">
        <authorList>
            <person name="Li F."/>
        </authorList>
    </citation>
    <scope>NUCLEOTIDE SEQUENCE [LARGE SCALE GENOMIC DNA]</scope>
    <source>
        <strain evidence="11 12">Gsoil 818</strain>
    </source>
</reference>
<evidence type="ECO:0000256" key="8">
    <source>
        <dbReference type="ARBA" id="ARBA00023136"/>
    </source>
</evidence>
<dbReference type="AlphaFoldDB" id="A0A3N0GVY5"/>
<feature type="transmembrane region" description="Helical" evidence="9">
    <location>
        <begin position="327"/>
        <end position="345"/>
    </location>
</feature>
<keyword evidence="8 9" id="KW-0472">Membrane</keyword>
<evidence type="ECO:0000256" key="6">
    <source>
        <dbReference type="ARBA" id="ARBA00022989"/>
    </source>
</evidence>
<evidence type="ECO:0000256" key="9">
    <source>
        <dbReference type="SAM" id="Phobius"/>
    </source>
</evidence>
<dbReference type="EMBL" id="RJSF01000007">
    <property type="protein sequence ID" value="RNM16597.1"/>
    <property type="molecule type" value="Genomic_DNA"/>
</dbReference>
<dbReference type="GO" id="GO:0015297">
    <property type="term" value="F:antiporter activity"/>
    <property type="evidence" value="ECO:0007669"/>
    <property type="project" value="UniProtKB-KW"/>
</dbReference>
<dbReference type="Gene3D" id="1.20.1530.20">
    <property type="match status" value="1"/>
</dbReference>
<evidence type="ECO:0000313" key="12">
    <source>
        <dbReference type="Proteomes" id="UP000279994"/>
    </source>
</evidence>
<dbReference type="GO" id="GO:1902600">
    <property type="term" value="P:proton transmembrane transport"/>
    <property type="evidence" value="ECO:0007669"/>
    <property type="project" value="InterPro"/>
</dbReference>
<feature type="transmembrane region" description="Helical" evidence="9">
    <location>
        <begin position="114"/>
        <end position="136"/>
    </location>
</feature>
<dbReference type="PANTHER" id="PTHR32507:SF8">
    <property type="entry name" value="CNH1P"/>
    <property type="match status" value="1"/>
</dbReference>
<evidence type="ECO:0000256" key="7">
    <source>
        <dbReference type="ARBA" id="ARBA00023065"/>
    </source>
</evidence>
<gene>
    <name evidence="11" type="ORF">EFL26_03410</name>
</gene>
<evidence type="ECO:0000256" key="5">
    <source>
        <dbReference type="ARBA" id="ARBA00022692"/>
    </source>
</evidence>
<sequence length="404" mass="41845">MTGYVLAFGLALLLAVLTSGLASRSPLSTTTVFLAAGLVAGPLGLDIIHASRGTVAEISEVALFAILFVDGQDAPLSVLRRHWRLTSRALFVGMPLTMVLIAAAAHWVAGLPWLAALALGAVLAPTDPVFASSLVGRNDVPRPVRHLLNIESGVNDGLALPAVLLLIGLAGGTSGQSTEPLPLLLELLGGVALGIALPLTISLLLRLRHVGATSRLRPLGPFAVAVVLFGLCQLTHANPFLAAFVAGSVISTVQHEASEAFRHTGELASEMVKGAALLAFATLLKPGLFVAAGWAGLLFAILVIVVTRPVPVMAVLVRTSMSARQRLSVAWFGPKGFASVVYAAMVAFSDMDAAEEVLALAAITVLVSAAAHSSTDLFVAQRLSAEQQRLDPESPALDVESVEG</sequence>
<evidence type="ECO:0000313" key="11">
    <source>
        <dbReference type="EMBL" id="RNM16597.1"/>
    </source>
</evidence>
<dbReference type="InterPro" id="IPR006153">
    <property type="entry name" value="Cation/H_exchanger_TM"/>
</dbReference>
<feature type="transmembrane region" description="Helical" evidence="9">
    <location>
        <begin position="157"/>
        <end position="175"/>
    </location>
</feature>
<dbReference type="InterPro" id="IPR038770">
    <property type="entry name" value="Na+/solute_symporter_sf"/>
</dbReference>
<dbReference type="PANTHER" id="PTHR32507">
    <property type="entry name" value="NA(+)/H(+) ANTIPORTER 1"/>
    <property type="match status" value="1"/>
</dbReference>
<keyword evidence="4" id="KW-1003">Cell membrane</keyword>
<keyword evidence="7" id="KW-0406">Ion transport</keyword>
<comment type="caution">
    <text evidence="11">The sequence shown here is derived from an EMBL/GenBank/DDBJ whole genome shotgun (WGS) entry which is preliminary data.</text>
</comment>
<evidence type="ECO:0000256" key="4">
    <source>
        <dbReference type="ARBA" id="ARBA00022475"/>
    </source>
</evidence>
<organism evidence="11 12">
    <name type="scientific">Nocardioides pocheonensis</name>
    <dbReference type="NCBI Taxonomy" id="661485"/>
    <lineage>
        <taxon>Bacteria</taxon>
        <taxon>Bacillati</taxon>
        <taxon>Actinomycetota</taxon>
        <taxon>Actinomycetes</taxon>
        <taxon>Propionibacteriales</taxon>
        <taxon>Nocardioidaceae</taxon>
        <taxon>Nocardioides</taxon>
    </lineage>
</organism>
<evidence type="ECO:0000259" key="10">
    <source>
        <dbReference type="Pfam" id="PF00999"/>
    </source>
</evidence>
<comment type="subcellular location">
    <subcellularLocation>
        <location evidence="1">Cell membrane</location>
        <topology evidence="1">Multi-pass membrane protein</topology>
    </subcellularLocation>
</comment>